<dbReference type="STRING" id="450851.PHZ_c0901"/>
<reference evidence="2 3" key="1">
    <citation type="journal article" date="2008" name="BMC Genomics">
        <title>Complete genome of Phenylobacterium zucineum - a novel facultative intracellular bacterium isolated from human erythroleukemia cell line K562.</title>
        <authorList>
            <person name="Luo Y."/>
            <person name="Xu X."/>
            <person name="Ding Z."/>
            <person name="Liu Z."/>
            <person name="Zhang B."/>
            <person name="Yan Z."/>
            <person name="Sun J."/>
            <person name="Hu S."/>
            <person name="Hu X."/>
        </authorList>
    </citation>
    <scope>NUCLEOTIDE SEQUENCE [LARGE SCALE GENOMIC DNA]</scope>
    <source>
        <strain evidence="2 3">HLK1</strain>
    </source>
</reference>
<name>B4RGU9_PHEZH</name>
<dbReference type="RefSeq" id="WP_012521463.1">
    <property type="nucleotide sequence ID" value="NC_011144.1"/>
</dbReference>
<accession>B4RGU9</accession>
<dbReference type="GO" id="GO:0016706">
    <property type="term" value="F:2-oxoglutarate-dependent dioxygenase activity"/>
    <property type="evidence" value="ECO:0007669"/>
    <property type="project" value="UniProtKB-ARBA"/>
</dbReference>
<dbReference type="GO" id="GO:0005506">
    <property type="term" value="F:iron ion binding"/>
    <property type="evidence" value="ECO:0007669"/>
    <property type="project" value="UniProtKB-ARBA"/>
</dbReference>
<evidence type="ECO:0000313" key="2">
    <source>
        <dbReference type="EMBL" id="ACG77315.1"/>
    </source>
</evidence>
<comment type="cofactor">
    <cofactor evidence="1">
        <name>Fe(2+)</name>
        <dbReference type="ChEBI" id="CHEBI:29033"/>
    </cofactor>
</comment>
<dbReference type="PANTHER" id="PTHR20883">
    <property type="entry name" value="PHYTANOYL-COA DIOXYGENASE DOMAIN CONTAINING 1"/>
    <property type="match status" value="1"/>
</dbReference>
<dbReference type="InterPro" id="IPR008775">
    <property type="entry name" value="Phytyl_CoA_dOase-like"/>
</dbReference>
<sequence length="421" mass="45416">MRSLFGLLKKPSAAGGASLRASSPAEHRPAAGLITIDVEASAPGPVEEARLVVRGPGGLTFAKPLSLAAEPVSFWLGAHGQLLPDGPVRLEFELQDGAGATLARQALTLQVHNKGELARKVAESLRRSGVPVFLDGLADSSFYDYDDPSVRPWFERSEGEALAHIDGLLSKGEIDAAEAEALRGFLRDGFTVLPDVVDEAHLARLNAALDAAVAEKHEGYEWGSSQRMHGLHEKHPAVRELWAHPKVLRMLGLIFGAPALPCQSLTYVFGSQQDHHQDTIHLTPFPAGYMCGVWTALEDVQPQSGELVVYPGSHRLKRIYTRTVDTPKVTDGDFGPLGDKVMPVWSEMIAQLGATPVTYQPKAGTVLIWHENLMHAGSPRADLSRSRRSVVCHYFADGAVAYYDSLGVPGVTHLPGQFGQG</sequence>
<dbReference type="KEGG" id="pzu:PHZ_c0901"/>
<keyword evidence="3" id="KW-1185">Reference proteome</keyword>
<evidence type="ECO:0008006" key="4">
    <source>
        <dbReference type="Google" id="ProtNLM"/>
    </source>
</evidence>
<protein>
    <recommendedName>
        <fullName evidence="4">Phytanoyl-CoA dioxygenase</fullName>
    </recommendedName>
</protein>
<dbReference type="EMBL" id="CP000747">
    <property type="protein sequence ID" value="ACG77315.1"/>
    <property type="molecule type" value="Genomic_DNA"/>
</dbReference>
<dbReference type="SUPFAM" id="SSF51197">
    <property type="entry name" value="Clavaminate synthase-like"/>
    <property type="match status" value="1"/>
</dbReference>
<dbReference type="Pfam" id="PF05721">
    <property type="entry name" value="PhyH"/>
    <property type="match status" value="1"/>
</dbReference>
<dbReference type="Gene3D" id="2.60.120.620">
    <property type="entry name" value="q2cbj1_9rhob like domain"/>
    <property type="match status" value="1"/>
</dbReference>
<dbReference type="OrthoDB" id="547161at2"/>
<gene>
    <name evidence="2" type="ordered locus">PHZ_c0901</name>
</gene>
<organism evidence="2 3">
    <name type="scientific">Phenylobacterium zucineum (strain HLK1)</name>
    <dbReference type="NCBI Taxonomy" id="450851"/>
    <lineage>
        <taxon>Bacteria</taxon>
        <taxon>Pseudomonadati</taxon>
        <taxon>Pseudomonadota</taxon>
        <taxon>Alphaproteobacteria</taxon>
        <taxon>Caulobacterales</taxon>
        <taxon>Caulobacteraceae</taxon>
        <taxon>Phenylobacterium</taxon>
    </lineage>
</organism>
<dbReference type="Proteomes" id="UP000001868">
    <property type="component" value="Chromosome"/>
</dbReference>
<proteinExistence type="predicted"/>
<evidence type="ECO:0000256" key="1">
    <source>
        <dbReference type="ARBA" id="ARBA00001954"/>
    </source>
</evidence>
<dbReference type="AlphaFoldDB" id="B4RGU9"/>
<dbReference type="HOGENOM" id="CLU_651881_0_0_5"/>
<dbReference type="PANTHER" id="PTHR20883:SF48">
    <property type="entry name" value="ECTOINE DIOXYGENASE"/>
    <property type="match status" value="1"/>
</dbReference>
<evidence type="ECO:0000313" key="3">
    <source>
        <dbReference type="Proteomes" id="UP000001868"/>
    </source>
</evidence>
<dbReference type="eggNOG" id="COG5285">
    <property type="taxonomic scope" value="Bacteria"/>
</dbReference>